<evidence type="ECO:0000256" key="2">
    <source>
        <dbReference type="ARBA" id="ARBA00040363"/>
    </source>
</evidence>
<name>A0A0S2TF91_9GAMM</name>
<feature type="domain" description="FAD-binding" evidence="3">
    <location>
        <begin position="13"/>
        <end position="145"/>
    </location>
</feature>
<organism evidence="4 5">
    <name type="scientific">Candidatus Tenderia electrophaga</name>
    <dbReference type="NCBI Taxonomy" id="1748243"/>
    <lineage>
        <taxon>Bacteria</taxon>
        <taxon>Pseudomonadati</taxon>
        <taxon>Pseudomonadota</taxon>
        <taxon>Gammaproteobacteria</taxon>
        <taxon>Candidatus Tenderiales</taxon>
        <taxon>Candidatus Tenderiaceae</taxon>
        <taxon>Candidatus Tenderia</taxon>
    </lineage>
</organism>
<dbReference type="GO" id="GO:0071949">
    <property type="term" value="F:FAD binding"/>
    <property type="evidence" value="ECO:0007669"/>
    <property type="project" value="InterPro"/>
</dbReference>
<evidence type="ECO:0000313" key="4">
    <source>
        <dbReference type="EMBL" id="ALP53757.1"/>
    </source>
</evidence>
<dbReference type="SUPFAM" id="SSF51905">
    <property type="entry name" value="FAD/NAD(P)-binding domain"/>
    <property type="match status" value="1"/>
</dbReference>
<reference evidence="4" key="1">
    <citation type="submission" date="2015-10" db="EMBL/GenBank/DDBJ databases">
        <title>Description of Candidatus Tenderia electrophaga gen. nov, sp. nov., an Uncultivated Electroautotroph from a Biocathode Enrichment.</title>
        <authorList>
            <person name="Eddie B.J."/>
            <person name="Malanoski A.P."/>
            <person name="Wang Z."/>
            <person name="Hall R.J."/>
            <person name="Oh S.D."/>
            <person name="Heiner C."/>
            <person name="Lin B."/>
            <person name="Strycharz-Glaven S.M."/>
        </authorList>
    </citation>
    <scope>NUCLEOTIDE SEQUENCE [LARGE SCALE GENOMIC DNA]</scope>
    <source>
        <strain evidence="4">NRL1</strain>
    </source>
</reference>
<dbReference type="InterPro" id="IPR036188">
    <property type="entry name" value="FAD/NAD-bd_sf"/>
</dbReference>
<accession>A0A0S2TF91</accession>
<evidence type="ECO:0000256" key="1">
    <source>
        <dbReference type="ARBA" id="ARBA00038079"/>
    </source>
</evidence>
<gene>
    <name evidence="4" type="ORF">Tel_11780</name>
</gene>
<dbReference type="PANTHER" id="PTHR42685:SF18">
    <property type="entry name" value="DIGERANYLGERANYLGLYCEROPHOSPHOLIPID REDUCTASE"/>
    <property type="match status" value="1"/>
</dbReference>
<protein>
    <recommendedName>
        <fullName evidence="2">Protein CbrA</fullName>
    </recommendedName>
</protein>
<dbReference type="EMBL" id="CP013099">
    <property type="protein sequence ID" value="ALP53757.1"/>
    <property type="molecule type" value="Genomic_DNA"/>
</dbReference>
<dbReference type="AlphaFoldDB" id="A0A0S2TF91"/>
<dbReference type="Pfam" id="PF01494">
    <property type="entry name" value="FAD_binding_3"/>
    <property type="match status" value="1"/>
</dbReference>
<dbReference type="PANTHER" id="PTHR42685">
    <property type="entry name" value="GERANYLGERANYL DIPHOSPHATE REDUCTASE"/>
    <property type="match status" value="1"/>
</dbReference>
<dbReference type="InterPro" id="IPR050407">
    <property type="entry name" value="Geranylgeranyl_reductase"/>
</dbReference>
<sequence length="399" mass="44850">MALTVPKERSEGTVQIAGAGPAGLVAAITLAQAGRRVIVHEAQREVGYRFQGDLQGLENWSTDQDVLDLLQGLGINTDFDALPCDRGWGFDAWGERYDMSGKKTLFYMVERGPGPRTLDTALLDQARMLGVDVRFNSRLDHVDGDAILATGPKTADAIAVGYHFDTDRDNGFWIIYDDNIAPKGYAYLLIMNGRGTVKSCMFTGFKQEQQYVQRTVEAFQRLVGLEMNNPRSHGGAGNFRIPERAVAGGHPVVGEQAGFQDFLWGFGMRFAMISGVLAAHSLLEGEHYDVLWRQALGPQLWNGQVNRAIFAALGNRGYRWFLRRNQTQHWDAHRFLHGFYQPWPVKRLLLPWARRQQRLRRKDASCDHVDCHCVWCRHGGHAGAEIHCDNKHRPEGVHG</sequence>
<proteinExistence type="inferred from homology"/>
<evidence type="ECO:0000259" key="3">
    <source>
        <dbReference type="Pfam" id="PF01494"/>
    </source>
</evidence>
<dbReference type="Proteomes" id="UP000055136">
    <property type="component" value="Chromosome"/>
</dbReference>
<dbReference type="InterPro" id="IPR002938">
    <property type="entry name" value="FAD-bd"/>
</dbReference>
<dbReference type="KEGG" id="tee:Tel_11780"/>
<dbReference type="PRINTS" id="PR00411">
    <property type="entry name" value="PNDRDTASEI"/>
</dbReference>
<keyword evidence="5" id="KW-1185">Reference proteome</keyword>
<evidence type="ECO:0000313" key="5">
    <source>
        <dbReference type="Proteomes" id="UP000055136"/>
    </source>
</evidence>
<dbReference type="Gene3D" id="3.50.50.60">
    <property type="entry name" value="FAD/NAD(P)-binding domain"/>
    <property type="match status" value="2"/>
</dbReference>
<comment type="similarity">
    <text evidence="1">Belongs to the CbrA family.</text>
</comment>
<dbReference type="STRING" id="1748243.Tel_11780"/>